<dbReference type="STRING" id="1329250.WOSG25_050460"/>
<evidence type="ECO:0008006" key="3">
    <source>
        <dbReference type="Google" id="ProtNLM"/>
    </source>
</evidence>
<dbReference type="eggNOG" id="COG4734">
    <property type="taxonomic scope" value="Bacteria"/>
</dbReference>
<proteinExistence type="predicted"/>
<accession>A0A069CTK3</accession>
<gene>
    <name evidence="1" type="ORF">WOSG25_050460</name>
</gene>
<dbReference type="OrthoDB" id="2141586at2"/>
<dbReference type="Pfam" id="PF07275">
    <property type="entry name" value="ArdA"/>
    <property type="match status" value="1"/>
</dbReference>
<organism evidence="1 2">
    <name type="scientific">Weissella oryzae (strain DSM 25784 / JCM 18191 / LMG 30913 / SG25)</name>
    <dbReference type="NCBI Taxonomy" id="1329250"/>
    <lineage>
        <taxon>Bacteria</taxon>
        <taxon>Bacillati</taxon>
        <taxon>Bacillota</taxon>
        <taxon>Bacilli</taxon>
        <taxon>Lactobacillales</taxon>
        <taxon>Lactobacillaceae</taxon>
        <taxon>Weissella</taxon>
    </lineage>
</organism>
<protein>
    <recommendedName>
        <fullName evidence="3">Antirestriction protein ArdA</fullName>
    </recommendedName>
</protein>
<dbReference type="Proteomes" id="UP000030643">
    <property type="component" value="Unassembled WGS sequence"/>
</dbReference>
<dbReference type="EMBL" id="DF820488">
    <property type="protein sequence ID" value="GAK30774.1"/>
    <property type="molecule type" value="Genomic_DNA"/>
</dbReference>
<dbReference type="AlphaFoldDB" id="A0A069CTK3"/>
<reference evidence="2" key="1">
    <citation type="journal article" date="2014" name="Genome Announc.">
        <title>Draft genome sequence of Weissella oryzae SG25T, isolated from fermented rice grains.</title>
        <authorList>
            <person name="Tanizawa Y."/>
            <person name="Fujisawa T."/>
            <person name="Mochizuki T."/>
            <person name="Kaminuma E."/>
            <person name="Suzuki Y."/>
            <person name="Nakamura Y."/>
            <person name="Tohno M."/>
        </authorList>
    </citation>
    <scope>NUCLEOTIDE SEQUENCE [LARGE SCALE GENOMIC DNA]</scope>
    <source>
        <strain evidence="2">DSM 25784 / JCM 18191 / LMG 30913 / SG25</strain>
    </source>
</reference>
<evidence type="ECO:0000313" key="1">
    <source>
        <dbReference type="EMBL" id="GAK30774.1"/>
    </source>
</evidence>
<evidence type="ECO:0000313" key="2">
    <source>
        <dbReference type="Proteomes" id="UP000030643"/>
    </source>
</evidence>
<dbReference type="InterPro" id="IPR041893">
    <property type="entry name" value="ArdA_dom3"/>
</dbReference>
<dbReference type="RefSeq" id="WP_027698850.1">
    <property type="nucleotide sequence ID" value="NZ_DF820488.1"/>
</dbReference>
<name>A0A069CTK3_WEIOS</name>
<keyword evidence="2" id="KW-1185">Reference proteome</keyword>
<dbReference type="Gene3D" id="1.10.10.1190">
    <property type="entry name" value="Antirestriction protein ArdA, domain 3"/>
    <property type="match status" value="1"/>
</dbReference>
<dbReference type="InterPro" id="IPR009899">
    <property type="entry name" value="ArdA"/>
</dbReference>
<sequence>MELNVYVFVTTVKNSSKGYWFKLPIDVAKIRQTLLSRGVLTQENYEVDLKISNYEAPFKIDEYEPIEKLNALVDLFKDVDMTLKTFSALVHAGIIDPLNLNVDYLHSLVIIKAEDDEDLGYQAIEKMGGISALLTEQLLQYFDYEGFARDLINHRDYINIGGGNYVSGIN</sequence>